<reference evidence="2 3" key="2">
    <citation type="journal article" date="2008" name="Nature">
        <title>The Phaeodactylum genome reveals the evolutionary history of diatom genomes.</title>
        <authorList>
            <person name="Bowler C."/>
            <person name="Allen A.E."/>
            <person name="Badger J.H."/>
            <person name="Grimwood J."/>
            <person name="Jabbari K."/>
            <person name="Kuo A."/>
            <person name="Maheswari U."/>
            <person name="Martens C."/>
            <person name="Maumus F."/>
            <person name="Otillar R.P."/>
            <person name="Rayko E."/>
            <person name="Salamov A."/>
            <person name="Vandepoele K."/>
            <person name="Beszteri B."/>
            <person name="Gruber A."/>
            <person name="Heijde M."/>
            <person name="Katinka M."/>
            <person name="Mock T."/>
            <person name="Valentin K."/>
            <person name="Verret F."/>
            <person name="Berges J.A."/>
            <person name="Brownlee C."/>
            <person name="Cadoret J.P."/>
            <person name="Chiovitti A."/>
            <person name="Choi C.J."/>
            <person name="Coesel S."/>
            <person name="De Martino A."/>
            <person name="Detter J.C."/>
            <person name="Durkin C."/>
            <person name="Falciatore A."/>
            <person name="Fournet J."/>
            <person name="Haruta M."/>
            <person name="Huysman M.J."/>
            <person name="Jenkins B.D."/>
            <person name="Jiroutova K."/>
            <person name="Jorgensen R.E."/>
            <person name="Joubert Y."/>
            <person name="Kaplan A."/>
            <person name="Kroger N."/>
            <person name="Kroth P.G."/>
            <person name="La Roche J."/>
            <person name="Lindquist E."/>
            <person name="Lommer M."/>
            <person name="Martin-Jezequel V."/>
            <person name="Lopez P.J."/>
            <person name="Lucas S."/>
            <person name="Mangogna M."/>
            <person name="McGinnis K."/>
            <person name="Medlin L.K."/>
            <person name="Montsant A."/>
            <person name="Oudot-Le Secq M.P."/>
            <person name="Napoli C."/>
            <person name="Obornik M."/>
            <person name="Parker M.S."/>
            <person name="Petit J.L."/>
            <person name="Porcel B.M."/>
            <person name="Poulsen N."/>
            <person name="Robison M."/>
            <person name="Rychlewski L."/>
            <person name="Rynearson T.A."/>
            <person name="Schmutz J."/>
            <person name="Shapiro H."/>
            <person name="Siaut M."/>
            <person name="Stanley M."/>
            <person name="Sussman M.R."/>
            <person name="Taylor A.R."/>
            <person name="Vardi A."/>
            <person name="von Dassow P."/>
            <person name="Vyverman W."/>
            <person name="Willis A."/>
            <person name="Wyrwicz L.S."/>
            <person name="Rokhsar D.S."/>
            <person name="Weissenbach J."/>
            <person name="Armbrust E.V."/>
            <person name="Green B.R."/>
            <person name="Van de Peer Y."/>
            <person name="Grigoriev I.V."/>
        </authorList>
    </citation>
    <scope>NUCLEOTIDE SEQUENCE [LARGE SCALE GENOMIC DNA]</scope>
    <source>
        <strain evidence="2 3">CCMP1335</strain>
    </source>
</reference>
<keyword evidence="3" id="KW-1185">Reference proteome</keyword>
<name>B8CB60_THAPS</name>
<evidence type="ECO:0000313" key="2">
    <source>
        <dbReference type="EMBL" id="EED89262.1"/>
    </source>
</evidence>
<dbReference type="SUPFAM" id="SSF47095">
    <property type="entry name" value="HMG-box"/>
    <property type="match status" value="1"/>
</dbReference>
<dbReference type="HOGENOM" id="CLU_755442_0_0_1"/>
<organism evidence="2 3">
    <name type="scientific">Thalassiosira pseudonana</name>
    <name type="common">Marine diatom</name>
    <name type="synonym">Cyclotella nana</name>
    <dbReference type="NCBI Taxonomy" id="35128"/>
    <lineage>
        <taxon>Eukaryota</taxon>
        <taxon>Sar</taxon>
        <taxon>Stramenopiles</taxon>
        <taxon>Ochrophyta</taxon>
        <taxon>Bacillariophyta</taxon>
        <taxon>Coscinodiscophyceae</taxon>
        <taxon>Thalassiosirophycidae</taxon>
        <taxon>Thalassiosirales</taxon>
        <taxon>Thalassiosiraceae</taxon>
        <taxon>Thalassiosira</taxon>
    </lineage>
</organism>
<feature type="compositionally biased region" description="Low complexity" evidence="1">
    <location>
        <begin position="195"/>
        <end position="206"/>
    </location>
</feature>
<protein>
    <recommendedName>
        <fullName evidence="4">HMG box domain-containing protein</fullName>
    </recommendedName>
</protein>
<feature type="compositionally biased region" description="Basic residues" evidence="1">
    <location>
        <begin position="113"/>
        <end position="124"/>
    </location>
</feature>
<gene>
    <name evidence="2" type="ORF">THAPSDRAFT_9381</name>
</gene>
<evidence type="ECO:0000313" key="3">
    <source>
        <dbReference type="Proteomes" id="UP000001449"/>
    </source>
</evidence>
<dbReference type="InterPro" id="IPR036910">
    <property type="entry name" value="HMG_box_dom_sf"/>
</dbReference>
<dbReference type="PaxDb" id="35128-Thaps9381"/>
<dbReference type="RefSeq" id="XP_002293526.1">
    <property type="nucleotide sequence ID" value="XM_002293490.1"/>
</dbReference>
<dbReference type="Proteomes" id="UP000001449">
    <property type="component" value="Chromosome 13"/>
</dbReference>
<proteinExistence type="predicted"/>
<dbReference type="GeneID" id="7453000"/>
<evidence type="ECO:0000256" key="1">
    <source>
        <dbReference type="SAM" id="MobiDB-lite"/>
    </source>
</evidence>
<dbReference type="Gene3D" id="1.10.30.10">
    <property type="entry name" value="High mobility group box domain"/>
    <property type="match status" value="1"/>
</dbReference>
<feature type="region of interest" description="Disordered" evidence="1">
    <location>
        <begin position="179"/>
        <end position="227"/>
    </location>
</feature>
<feature type="region of interest" description="Disordered" evidence="1">
    <location>
        <begin position="104"/>
        <end position="127"/>
    </location>
</feature>
<dbReference type="KEGG" id="tps:THAPSDRAFT_9381"/>
<sequence length="367" mass="41266">MNALQLPDDSGKMVDGTSSNEAIEINYKKKKSSASFDGHHMIPKLSNGHTQVSLVKPSRPLPAYHLFGQLEKAFIMQSGEQKKPSASKNNGAMQLPKRYQGLDIPVDWSASPGKRKKRKHRKSTSNKSSVSFLELSGLISSRWAKLSVLDPETKLFCSRIAEEKLREYQEEMNIYNEAVKERSGSPENNGDKMKLIPPKKSSLSSSYDDKTKLLSPRKSSLAKSISPKRKKYEAATSSCKPSADLNIFKESDLEVAKCLKYFTRLVGVPHSPSREYCERREPRSAIVSPCRSFRSPPSIPSDGTRYGFVDMDDDEIISMFTRREEQMDVITIDDDDVTPVDDNSDAFLSFCQPCSYKEDDSKKASDY</sequence>
<dbReference type="EMBL" id="CM000648">
    <property type="protein sequence ID" value="EED89262.1"/>
    <property type="molecule type" value="Genomic_DNA"/>
</dbReference>
<dbReference type="AlphaFoldDB" id="B8CB60"/>
<accession>B8CB60</accession>
<evidence type="ECO:0008006" key="4">
    <source>
        <dbReference type="Google" id="ProtNLM"/>
    </source>
</evidence>
<dbReference type="InParanoid" id="B8CB60"/>
<reference evidence="2 3" key="1">
    <citation type="journal article" date="2004" name="Science">
        <title>The genome of the diatom Thalassiosira pseudonana: ecology, evolution, and metabolism.</title>
        <authorList>
            <person name="Armbrust E.V."/>
            <person name="Berges J.A."/>
            <person name="Bowler C."/>
            <person name="Green B.R."/>
            <person name="Martinez D."/>
            <person name="Putnam N.H."/>
            <person name="Zhou S."/>
            <person name="Allen A.E."/>
            <person name="Apt K.E."/>
            <person name="Bechner M."/>
            <person name="Brzezinski M.A."/>
            <person name="Chaal B.K."/>
            <person name="Chiovitti A."/>
            <person name="Davis A.K."/>
            <person name="Demarest M.S."/>
            <person name="Detter J.C."/>
            <person name="Glavina T."/>
            <person name="Goodstein D."/>
            <person name="Hadi M.Z."/>
            <person name="Hellsten U."/>
            <person name="Hildebrand M."/>
            <person name="Jenkins B.D."/>
            <person name="Jurka J."/>
            <person name="Kapitonov V.V."/>
            <person name="Kroger N."/>
            <person name="Lau W.W."/>
            <person name="Lane T.W."/>
            <person name="Larimer F.W."/>
            <person name="Lippmeier J.C."/>
            <person name="Lucas S."/>
            <person name="Medina M."/>
            <person name="Montsant A."/>
            <person name="Obornik M."/>
            <person name="Parker M.S."/>
            <person name="Palenik B."/>
            <person name="Pazour G.J."/>
            <person name="Richardson P.M."/>
            <person name="Rynearson T.A."/>
            <person name="Saito M.A."/>
            <person name="Schwartz D.C."/>
            <person name="Thamatrakoln K."/>
            <person name="Valentin K."/>
            <person name="Vardi A."/>
            <person name="Wilkerson F.P."/>
            <person name="Rokhsar D.S."/>
        </authorList>
    </citation>
    <scope>NUCLEOTIDE SEQUENCE [LARGE SCALE GENOMIC DNA]</scope>
    <source>
        <strain evidence="2 3">CCMP1335</strain>
    </source>
</reference>
<feature type="compositionally biased region" description="Basic and acidic residues" evidence="1">
    <location>
        <begin position="179"/>
        <end position="194"/>
    </location>
</feature>